<dbReference type="InterPro" id="IPR014044">
    <property type="entry name" value="CAP_dom"/>
</dbReference>
<protein>
    <submittedName>
        <fullName evidence="3">Uncharacterized conserved protein YkwD, contains CAP (CSP/antigen 5/PR1) domain</fullName>
    </submittedName>
</protein>
<evidence type="ECO:0000259" key="2">
    <source>
        <dbReference type="Pfam" id="PF00188"/>
    </source>
</evidence>
<evidence type="ECO:0000256" key="1">
    <source>
        <dbReference type="SAM" id="SignalP"/>
    </source>
</evidence>
<name>A0A1M6L2W4_9FLAO</name>
<keyword evidence="1" id="KW-0732">Signal</keyword>
<feature type="domain" description="SCP" evidence="2">
    <location>
        <begin position="41"/>
        <end position="153"/>
    </location>
</feature>
<proteinExistence type="predicted"/>
<dbReference type="RefSeq" id="WP_073321621.1">
    <property type="nucleotide sequence ID" value="NZ_FQYP01000013.1"/>
</dbReference>
<dbReference type="Proteomes" id="UP000184432">
    <property type="component" value="Unassembled WGS sequence"/>
</dbReference>
<accession>A0A1M6L2W4</accession>
<dbReference type="STRING" id="570521.SAMN04488508_11384"/>
<feature type="signal peptide" evidence="1">
    <location>
        <begin position="1"/>
        <end position="22"/>
    </location>
</feature>
<dbReference type="Pfam" id="PF00188">
    <property type="entry name" value="CAP"/>
    <property type="match status" value="1"/>
</dbReference>
<dbReference type="AlphaFoldDB" id="A0A1M6L2W4"/>
<evidence type="ECO:0000313" key="3">
    <source>
        <dbReference type="EMBL" id="SHJ65568.1"/>
    </source>
</evidence>
<dbReference type="InterPro" id="IPR035940">
    <property type="entry name" value="CAP_sf"/>
</dbReference>
<keyword evidence="4" id="KW-1185">Reference proteome</keyword>
<dbReference type="PANTHER" id="PTHR31157">
    <property type="entry name" value="SCP DOMAIN-CONTAINING PROTEIN"/>
    <property type="match status" value="1"/>
</dbReference>
<dbReference type="Gene3D" id="3.40.33.10">
    <property type="entry name" value="CAP"/>
    <property type="match status" value="1"/>
</dbReference>
<dbReference type="OrthoDB" id="982527at2"/>
<gene>
    <name evidence="3" type="ORF">SAMN04488508_11384</name>
</gene>
<dbReference type="CDD" id="cd05379">
    <property type="entry name" value="CAP_bacterial"/>
    <property type="match status" value="1"/>
</dbReference>
<organism evidence="3 4">
    <name type="scientific">Aquimarina spongiae</name>
    <dbReference type="NCBI Taxonomy" id="570521"/>
    <lineage>
        <taxon>Bacteria</taxon>
        <taxon>Pseudomonadati</taxon>
        <taxon>Bacteroidota</taxon>
        <taxon>Flavobacteriia</taxon>
        <taxon>Flavobacteriales</taxon>
        <taxon>Flavobacteriaceae</taxon>
        <taxon>Aquimarina</taxon>
    </lineage>
</organism>
<sequence>MKTYFTKYCCIFVMLITAFSCSDDDNAVASPNDLSVTDEILKLINEHRASEGLSPLEVNATAERLAIEHTEYMIAEADISHDNFQARSNELNQSENASSAAENVASFYPNAASVVEGWLNSTGHRNNIEGNYTHTGIAALQDENGNYYYTQLFYR</sequence>
<dbReference type="PANTHER" id="PTHR31157:SF1">
    <property type="entry name" value="SCP DOMAIN-CONTAINING PROTEIN"/>
    <property type="match status" value="1"/>
</dbReference>
<feature type="chain" id="PRO_5012025461" evidence="1">
    <location>
        <begin position="23"/>
        <end position="155"/>
    </location>
</feature>
<dbReference type="EMBL" id="FQYP01000013">
    <property type="protein sequence ID" value="SHJ65568.1"/>
    <property type="molecule type" value="Genomic_DNA"/>
</dbReference>
<dbReference type="SUPFAM" id="SSF55797">
    <property type="entry name" value="PR-1-like"/>
    <property type="match status" value="1"/>
</dbReference>
<reference evidence="4" key="1">
    <citation type="submission" date="2016-11" db="EMBL/GenBank/DDBJ databases">
        <authorList>
            <person name="Varghese N."/>
            <person name="Submissions S."/>
        </authorList>
    </citation>
    <scope>NUCLEOTIDE SEQUENCE [LARGE SCALE GENOMIC DNA]</scope>
    <source>
        <strain evidence="4">DSM 22623</strain>
    </source>
</reference>
<dbReference type="PROSITE" id="PS51257">
    <property type="entry name" value="PROKAR_LIPOPROTEIN"/>
    <property type="match status" value="1"/>
</dbReference>
<evidence type="ECO:0000313" key="4">
    <source>
        <dbReference type="Proteomes" id="UP000184432"/>
    </source>
</evidence>